<proteinExistence type="predicted"/>
<sequence length="68" mass="7483">MYILKVPDEVDREALPWGHAVSRYRPECQEGTDAGHGNFSIVRYLLHECDVDTSGADDVADFSSARGG</sequence>
<gene>
    <name evidence="1" type="ORF">PG993_012528</name>
</gene>
<accession>A0ABR1S2L8</accession>
<protein>
    <submittedName>
        <fullName evidence="1">Uncharacterized protein</fullName>
    </submittedName>
</protein>
<dbReference type="Proteomes" id="UP001444661">
    <property type="component" value="Unassembled WGS sequence"/>
</dbReference>
<keyword evidence="2" id="KW-1185">Reference proteome</keyword>
<evidence type="ECO:0000313" key="2">
    <source>
        <dbReference type="Proteomes" id="UP001444661"/>
    </source>
</evidence>
<evidence type="ECO:0000313" key="1">
    <source>
        <dbReference type="EMBL" id="KAK8024462.1"/>
    </source>
</evidence>
<reference evidence="1 2" key="1">
    <citation type="submission" date="2023-01" db="EMBL/GenBank/DDBJ databases">
        <title>Analysis of 21 Apiospora genomes using comparative genomics revels a genus with tremendous synthesis potential of carbohydrate active enzymes and secondary metabolites.</title>
        <authorList>
            <person name="Sorensen T."/>
        </authorList>
    </citation>
    <scope>NUCLEOTIDE SEQUENCE [LARGE SCALE GENOMIC DNA]</scope>
    <source>
        <strain evidence="1 2">CBS 33761</strain>
    </source>
</reference>
<organism evidence="1 2">
    <name type="scientific">Apiospora rasikravindrae</name>
    <dbReference type="NCBI Taxonomy" id="990691"/>
    <lineage>
        <taxon>Eukaryota</taxon>
        <taxon>Fungi</taxon>
        <taxon>Dikarya</taxon>
        <taxon>Ascomycota</taxon>
        <taxon>Pezizomycotina</taxon>
        <taxon>Sordariomycetes</taxon>
        <taxon>Xylariomycetidae</taxon>
        <taxon>Amphisphaeriales</taxon>
        <taxon>Apiosporaceae</taxon>
        <taxon>Apiospora</taxon>
    </lineage>
</organism>
<comment type="caution">
    <text evidence="1">The sequence shown here is derived from an EMBL/GenBank/DDBJ whole genome shotgun (WGS) entry which is preliminary data.</text>
</comment>
<dbReference type="EMBL" id="JAQQWK010000011">
    <property type="protein sequence ID" value="KAK8024462.1"/>
    <property type="molecule type" value="Genomic_DNA"/>
</dbReference>
<name>A0ABR1S2L8_9PEZI</name>